<dbReference type="GO" id="GO:1990130">
    <property type="term" value="C:GATOR1 complex"/>
    <property type="evidence" value="ECO:0007669"/>
    <property type="project" value="TreeGrafter"/>
</dbReference>
<gene>
    <name evidence="3" type="ORF">Hypma_011700</name>
</gene>
<feature type="region of interest" description="Disordered" evidence="2">
    <location>
        <begin position="534"/>
        <end position="594"/>
    </location>
</feature>
<protein>
    <submittedName>
        <fullName evidence="3">Nitrogen permease regulator 2</fullName>
    </submittedName>
</protein>
<evidence type="ECO:0000256" key="1">
    <source>
        <dbReference type="ARBA" id="ARBA00008433"/>
    </source>
</evidence>
<accession>A0A369JRS0</accession>
<dbReference type="PANTHER" id="PTHR12991:SF10">
    <property type="entry name" value="GATOR COMPLEX PROTEIN NPRL2"/>
    <property type="match status" value="1"/>
</dbReference>
<evidence type="ECO:0000313" key="4">
    <source>
        <dbReference type="Proteomes" id="UP000076154"/>
    </source>
</evidence>
<feature type="region of interest" description="Disordered" evidence="2">
    <location>
        <begin position="40"/>
        <end position="59"/>
    </location>
</feature>
<dbReference type="GO" id="GO:0005096">
    <property type="term" value="F:GTPase activator activity"/>
    <property type="evidence" value="ECO:0007669"/>
    <property type="project" value="TreeGrafter"/>
</dbReference>
<dbReference type="InterPro" id="IPR009348">
    <property type="entry name" value="NPR2-like"/>
</dbReference>
<dbReference type="InParanoid" id="A0A369JRS0"/>
<evidence type="ECO:0000313" key="3">
    <source>
        <dbReference type="EMBL" id="RDB21496.1"/>
    </source>
</evidence>
<reference evidence="3" key="1">
    <citation type="submission" date="2018-04" db="EMBL/GenBank/DDBJ databases">
        <title>Whole genome sequencing of Hypsizygus marmoreus.</title>
        <authorList>
            <person name="Choi I.-G."/>
            <person name="Min B."/>
            <person name="Kim J.-G."/>
            <person name="Kim S."/>
            <person name="Oh Y.-L."/>
            <person name="Kong W.-S."/>
            <person name="Park H."/>
            <person name="Jeong J."/>
            <person name="Song E.-S."/>
        </authorList>
    </citation>
    <scope>NUCLEOTIDE SEQUENCE [LARGE SCALE GENOMIC DNA]</scope>
    <source>
        <strain evidence="3">51987-8</strain>
    </source>
</reference>
<dbReference type="STRING" id="39966.A0A369JRS0"/>
<comment type="caution">
    <text evidence="3">The sequence shown here is derived from an EMBL/GenBank/DDBJ whole genome shotgun (WGS) entry which is preliminary data.</text>
</comment>
<sequence length="639" mass="71589">MNSDSFLPRIQSVFYSVFDIQQGPKIIYQVPEDLIAVSDSPVPPTSPIEHRGDRSARSASTSTPYLFHFDDISKYVIPHPQLCGRLVTCSTRSHRIIGFPVELRGAYTRNYFRYNFCFVFDRSADLSCYEPIVRKVSRVLSSCEKESRFLSNPETSTTIHAILEQLYEDLNSYAETSIPIDHFNSIELKIFPFYPNPPPVNDWMVPLALINITKRMEDNWDLTMVKVCKFIDGTNHVSRIAHLADCDIVLTRQAISHLLFYQVIMTIDIFQYSNMYTLVQSIKWLAEEAHVRDECGPYVTRPGHPIPDWPQLLRLYSRVKPGKTVLEWMDLYKVHQLGIDARRFTSFGVIKGFLRRVHRWPVLLPPDPSQAATLPLDSQAAATGTTFPRKRVNSFTTGTSLRFPTFTHSPPLVESASTYLASQPSALFRGRSPSTAAVQSPSPEVGESTPTLAQDLIHNGPHPVVSPVTVVPISATHRARRASAAEKVLEQLRSRDLQKTGGSTGPIVSSPRMSWIHYQQKDETITIPDATAAINSQDGHYPPRRPESRRQSLITPIGPPPSPVLPKSIALPPNSATLRQRPSWSQPTTQQAIAGGRPYPIELLGLLNGEHHTDELAVAEQATEILVESASFTDDLDEL</sequence>
<comment type="similarity">
    <text evidence="1">Belongs to the NPR2 family.</text>
</comment>
<dbReference type="AlphaFoldDB" id="A0A369JRS0"/>
<feature type="compositionally biased region" description="Polar residues" evidence="2">
    <location>
        <begin position="574"/>
        <end position="592"/>
    </location>
</feature>
<proteinExistence type="inferred from homology"/>
<keyword evidence="4" id="KW-1185">Reference proteome</keyword>
<dbReference type="GO" id="GO:1904262">
    <property type="term" value="P:negative regulation of TORC1 signaling"/>
    <property type="evidence" value="ECO:0007669"/>
    <property type="project" value="TreeGrafter"/>
</dbReference>
<dbReference type="GO" id="GO:0010508">
    <property type="term" value="P:positive regulation of autophagy"/>
    <property type="evidence" value="ECO:0007669"/>
    <property type="project" value="TreeGrafter"/>
</dbReference>
<dbReference type="Proteomes" id="UP000076154">
    <property type="component" value="Unassembled WGS sequence"/>
</dbReference>
<dbReference type="GO" id="GO:0005774">
    <property type="term" value="C:vacuolar membrane"/>
    <property type="evidence" value="ECO:0007669"/>
    <property type="project" value="TreeGrafter"/>
</dbReference>
<dbReference type="EMBL" id="LUEZ02000055">
    <property type="protein sequence ID" value="RDB21496.1"/>
    <property type="molecule type" value="Genomic_DNA"/>
</dbReference>
<dbReference type="FunCoup" id="A0A369JRS0">
    <property type="interactions" value="155"/>
</dbReference>
<dbReference type="Pfam" id="PF06218">
    <property type="entry name" value="NPR2"/>
    <property type="match status" value="2"/>
</dbReference>
<dbReference type="PANTHER" id="PTHR12991">
    <property type="entry name" value="NITROGEN PERMEASE REGULATOR 2/TUMOR SUPPRESSOR CANDIDATE 4"/>
    <property type="match status" value="1"/>
</dbReference>
<evidence type="ECO:0000256" key="2">
    <source>
        <dbReference type="SAM" id="MobiDB-lite"/>
    </source>
</evidence>
<organism evidence="3 4">
    <name type="scientific">Hypsizygus marmoreus</name>
    <name type="common">White beech mushroom</name>
    <name type="synonym">Agaricus marmoreus</name>
    <dbReference type="NCBI Taxonomy" id="39966"/>
    <lineage>
        <taxon>Eukaryota</taxon>
        <taxon>Fungi</taxon>
        <taxon>Dikarya</taxon>
        <taxon>Basidiomycota</taxon>
        <taxon>Agaricomycotina</taxon>
        <taxon>Agaricomycetes</taxon>
        <taxon>Agaricomycetidae</taxon>
        <taxon>Agaricales</taxon>
        <taxon>Tricholomatineae</taxon>
        <taxon>Lyophyllaceae</taxon>
        <taxon>Hypsizygus</taxon>
    </lineage>
</organism>
<dbReference type="OrthoDB" id="338854at2759"/>
<name>A0A369JRS0_HYPMA</name>